<accession>A0AAV1ARC2</accession>
<organism evidence="2 3">
    <name type="scientific">Vicia faba</name>
    <name type="common">Broad bean</name>
    <name type="synonym">Faba vulgaris</name>
    <dbReference type="NCBI Taxonomy" id="3906"/>
    <lineage>
        <taxon>Eukaryota</taxon>
        <taxon>Viridiplantae</taxon>
        <taxon>Streptophyta</taxon>
        <taxon>Embryophyta</taxon>
        <taxon>Tracheophyta</taxon>
        <taxon>Spermatophyta</taxon>
        <taxon>Magnoliopsida</taxon>
        <taxon>eudicotyledons</taxon>
        <taxon>Gunneridae</taxon>
        <taxon>Pentapetalae</taxon>
        <taxon>rosids</taxon>
        <taxon>fabids</taxon>
        <taxon>Fabales</taxon>
        <taxon>Fabaceae</taxon>
        <taxon>Papilionoideae</taxon>
        <taxon>50 kb inversion clade</taxon>
        <taxon>NPAAA clade</taxon>
        <taxon>Hologalegina</taxon>
        <taxon>IRL clade</taxon>
        <taxon>Fabeae</taxon>
        <taxon>Vicia</taxon>
    </lineage>
</organism>
<reference evidence="2 3" key="1">
    <citation type="submission" date="2023-01" db="EMBL/GenBank/DDBJ databases">
        <authorList>
            <person name="Kreplak J."/>
        </authorList>
    </citation>
    <scope>NUCLEOTIDE SEQUENCE [LARGE SCALE GENOMIC DNA]</scope>
</reference>
<name>A0AAV1ARC2_VICFA</name>
<evidence type="ECO:0008006" key="4">
    <source>
        <dbReference type="Google" id="ProtNLM"/>
    </source>
</evidence>
<dbReference type="PANTHER" id="PTHR31286:SF176">
    <property type="entry name" value="DUF4283 DOMAIN PROTEIN"/>
    <property type="match status" value="1"/>
</dbReference>
<protein>
    <recommendedName>
        <fullName evidence="4">DUF4283 domain-containing protein</fullName>
    </recommendedName>
</protein>
<dbReference type="Proteomes" id="UP001157006">
    <property type="component" value="Chromosome 5"/>
</dbReference>
<dbReference type="PANTHER" id="PTHR31286">
    <property type="entry name" value="GLYCINE-RICH CELL WALL STRUCTURAL PROTEIN 1.8-LIKE"/>
    <property type="match status" value="1"/>
</dbReference>
<feature type="region of interest" description="Disordered" evidence="1">
    <location>
        <begin position="164"/>
        <end position="199"/>
    </location>
</feature>
<evidence type="ECO:0000313" key="2">
    <source>
        <dbReference type="EMBL" id="CAI8612950.1"/>
    </source>
</evidence>
<evidence type="ECO:0000256" key="1">
    <source>
        <dbReference type="SAM" id="MobiDB-lite"/>
    </source>
</evidence>
<gene>
    <name evidence="2" type="ORF">VFH_V058960</name>
</gene>
<dbReference type="EMBL" id="OX451740">
    <property type="protein sequence ID" value="CAI8612950.1"/>
    <property type="molecule type" value="Genomic_DNA"/>
</dbReference>
<sequence>MSLDVKGEVVVPKAKGTSAKSFAQVLSNTFVIIPHGQFPKSSLKGEDIVMKILEEEYKPGFLKLFTWTPDFNPNNYKQTTIQCWVCFLILPLKYWSPNIIFAIASCLGTPMCLDATTNTTEQGKIDKNQDGDSNSDAQQAMEFLSESWANMDKSDDIVDLDENTSQPFQLVVPRKMKNKKNSPESDKSFKVGACNRTPH</sequence>
<dbReference type="InterPro" id="IPR040256">
    <property type="entry name" value="At4g02000-like"/>
</dbReference>
<proteinExistence type="predicted"/>
<dbReference type="AlphaFoldDB" id="A0AAV1ARC2"/>
<evidence type="ECO:0000313" key="3">
    <source>
        <dbReference type="Proteomes" id="UP001157006"/>
    </source>
</evidence>
<keyword evidence="3" id="KW-1185">Reference proteome</keyword>